<proteinExistence type="predicted"/>
<evidence type="ECO:0000313" key="1">
    <source>
        <dbReference type="Proteomes" id="UP000887578"/>
    </source>
</evidence>
<evidence type="ECO:0000313" key="2">
    <source>
        <dbReference type="WBParaSite" id="PDA_v2.g24522.t1"/>
    </source>
</evidence>
<name>A0A914Q6B4_9BILA</name>
<reference evidence="2" key="1">
    <citation type="submission" date="2022-11" db="UniProtKB">
        <authorList>
            <consortium name="WormBaseParasite"/>
        </authorList>
    </citation>
    <scope>IDENTIFICATION</scope>
</reference>
<dbReference type="WBParaSite" id="PDA_v2.g24522.t1">
    <property type="protein sequence ID" value="PDA_v2.g24522.t1"/>
    <property type="gene ID" value="PDA_v2.g24522"/>
</dbReference>
<dbReference type="Proteomes" id="UP000887578">
    <property type="component" value="Unplaced"/>
</dbReference>
<protein>
    <submittedName>
        <fullName evidence="2">Uncharacterized protein</fullName>
    </submittedName>
</protein>
<dbReference type="AlphaFoldDB" id="A0A914Q6B4"/>
<keyword evidence="1" id="KW-1185">Reference proteome</keyword>
<accession>A0A914Q6B4</accession>
<organism evidence="1 2">
    <name type="scientific">Panagrolaimus davidi</name>
    <dbReference type="NCBI Taxonomy" id="227884"/>
    <lineage>
        <taxon>Eukaryota</taxon>
        <taxon>Metazoa</taxon>
        <taxon>Ecdysozoa</taxon>
        <taxon>Nematoda</taxon>
        <taxon>Chromadorea</taxon>
        <taxon>Rhabditida</taxon>
        <taxon>Tylenchina</taxon>
        <taxon>Panagrolaimomorpha</taxon>
        <taxon>Panagrolaimoidea</taxon>
        <taxon>Panagrolaimidae</taxon>
        <taxon>Panagrolaimus</taxon>
    </lineage>
</organism>
<sequence>MSTSMSSNRKRKANDSIMIQSKRFCSTYNARQNWSLPNSIIYYISKNPSTSKSFQKLIQSCKYFFIKNPIIIVPEFHVTQFSNEITCNIWITESLGIITDSPVSINKIYQCDATSITISGQRLSINELIAFASKSEMLHLSNAVNRVGGAPEIFKKPGAPAQARPIFAPGTKNC</sequence>